<comment type="caution">
    <text evidence="4">The sequence shown here is derived from an EMBL/GenBank/DDBJ whole genome shotgun (WGS) entry which is preliminary data.</text>
</comment>
<accession>A0A0P6XW07</accession>
<organism evidence="4 5">
    <name type="scientific">Thermanaerothrix daxensis</name>
    <dbReference type="NCBI Taxonomy" id="869279"/>
    <lineage>
        <taxon>Bacteria</taxon>
        <taxon>Bacillati</taxon>
        <taxon>Chloroflexota</taxon>
        <taxon>Anaerolineae</taxon>
        <taxon>Anaerolineales</taxon>
        <taxon>Anaerolineaceae</taxon>
        <taxon>Thermanaerothrix</taxon>
    </lineage>
</organism>
<dbReference type="PROSITE" id="PS50935">
    <property type="entry name" value="SSB"/>
    <property type="match status" value="1"/>
</dbReference>
<evidence type="ECO:0000256" key="1">
    <source>
        <dbReference type="ARBA" id="ARBA00023125"/>
    </source>
</evidence>
<dbReference type="Pfam" id="PF00436">
    <property type="entry name" value="SSB"/>
    <property type="match status" value="1"/>
</dbReference>
<protein>
    <recommendedName>
        <fullName evidence="2 3">Single-stranded DNA-binding protein</fullName>
        <shortName evidence="2">SSB</shortName>
    </recommendedName>
</protein>
<dbReference type="InterPro" id="IPR012340">
    <property type="entry name" value="NA-bd_OB-fold"/>
</dbReference>
<name>A0A0P6XW07_9CHLR</name>
<keyword evidence="5" id="KW-1185">Reference proteome</keyword>
<dbReference type="STRING" id="869279.SE15_07090"/>
<dbReference type="GO" id="GO:0006260">
    <property type="term" value="P:DNA replication"/>
    <property type="evidence" value="ECO:0007669"/>
    <property type="project" value="InterPro"/>
</dbReference>
<dbReference type="InterPro" id="IPR000424">
    <property type="entry name" value="Primosome_PriB/ssb"/>
</dbReference>
<dbReference type="NCBIfam" id="TIGR00621">
    <property type="entry name" value="ssb"/>
    <property type="match status" value="1"/>
</dbReference>
<dbReference type="PIRSF" id="PIRSF002070">
    <property type="entry name" value="SSB"/>
    <property type="match status" value="1"/>
</dbReference>
<evidence type="ECO:0000256" key="3">
    <source>
        <dbReference type="PIRNR" id="PIRNR002070"/>
    </source>
</evidence>
<evidence type="ECO:0000313" key="5">
    <source>
        <dbReference type="Proteomes" id="UP000050544"/>
    </source>
</evidence>
<comment type="subunit">
    <text evidence="2">Homotetramer.</text>
</comment>
<dbReference type="HAMAP" id="MF_00984">
    <property type="entry name" value="SSB"/>
    <property type="match status" value="1"/>
</dbReference>
<reference evidence="4 5" key="1">
    <citation type="submission" date="2015-07" db="EMBL/GenBank/DDBJ databases">
        <title>Whole genome sequence of Thermanaerothrix daxensis DSM 23592.</title>
        <authorList>
            <person name="Hemp J."/>
            <person name="Ward L.M."/>
            <person name="Pace L.A."/>
            <person name="Fischer W.W."/>
        </authorList>
    </citation>
    <scope>NUCLEOTIDE SEQUENCE [LARGE SCALE GENOMIC DNA]</scope>
    <source>
        <strain evidence="4 5">GNS-1</strain>
    </source>
</reference>
<dbReference type="CDD" id="cd04496">
    <property type="entry name" value="SSB_OBF"/>
    <property type="match status" value="1"/>
</dbReference>
<dbReference type="RefSeq" id="WP_054521419.1">
    <property type="nucleotide sequence ID" value="NZ_LGKO01000003.1"/>
</dbReference>
<comment type="caution">
    <text evidence="2">Lacks conserved residue(s) required for the propagation of feature annotation.</text>
</comment>
<keyword evidence="1 2" id="KW-0238">DNA-binding</keyword>
<evidence type="ECO:0000313" key="4">
    <source>
        <dbReference type="EMBL" id="KPL83432.1"/>
    </source>
</evidence>
<dbReference type="PANTHER" id="PTHR10302">
    <property type="entry name" value="SINGLE-STRANDED DNA-BINDING PROTEIN"/>
    <property type="match status" value="1"/>
</dbReference>
<dbReference type="SUPFAM" id="SSF50249">
    <property type="entry name" value="Nucleic acid-binding proteins"/>
    <property type="match status" value="1"/>
</dbReference>
<dbReference type="GO" id="GO:0009295">
    <property type="term" value="C:nucleoid"/>
    <property type="evidence" value="ECO:0007669"/>
    <property type="project" value="TreeGrafter"/>
</dbReference>
<dbReference type="GO" id="GO:0003697">
    <property type="term" value="F:single-stranded DNA binding"/>
    <property type="evidence" value="ECO:0007669"/>
    <property type="project" value="UniProtKB-UniRule"/>
</dbReference>
<dbReference type="EMBL" id="LGKO01000003">
    <property type="protein sequence ID" value="KPL83432.1"/>
    <property type="molecule type" value="Genomic_DNA"/>
</dbReference>
<proteinExistence type="inferred from homology"/>
<dbReference type="OrthoDB" id="9809878at2"/>
<gene>
    <name evidence="4" type="ORF">SE15_07090</name>
</gene>
<dbReference type="Gene3D" id="2.40.50.140">
    <property type="entry name" value="Nucleic acid-binding proteins"/>
    <property type="match status" value="1"/>
</dbReference>
<dbReference type="Proteomes" id="UP000050544">
    <property type="component" value="Unassembled WGS sequence"/>
</dbReference>
<dbReference type="InterPro" id="IPR011344">
    <property type="entry name" value="ssDNA-bd"/>
</dbReference>
<evidence type="ECO:0000256" key="2">
    <source>
        <dbReference type="HAMAP-Rule" id="MF_00984"/>
    </source>
</evidence>
<dbReference type="AlphaFoldDB" id="A0A0P6XW07"/>
<dbReference type="PANTHER" id="PTHR10302:SF27">
    <property type="entry name" value="SINGLE-STRANDED DNA-BINDING PROTEIN"/>
    <property type="match status" value="1"/>
</dbReference>
<sequence length="140" mass="15512">MYHKIIIVGYLGRDPEMRYAPNGQPVTSFSVASSRRYTAGDGQVVDETIWFRINVWGKQAELCNQFLSKGRRVLVEGTLIPDTATGSPRIFQRRDGTAGASFEVRATTVRFLDRKGETAEGVIPDIETAEGLSDEEGIPF</sequence>